<dbReference type="EMBL" id="ML977510">
    <property type="protein sequence ID" value="KAF2127473.1"/>
    <property type="molecule type" value="Genomic_DNA"/>
</dbReference>
<reference evidence="1" key="1">
    <citation type="journal article" date="2020" name="Stud. Mycol.">
        <title>101 Dothideomycetes genomes: a test case for predicting lifestyles and emergence of pathogens.</title>
        <authorList>
            <person name="Haridas S."/>
            <person name="Albert R."/>
            <person name="Binder M."/>
            <person name="Bloem J."/>
            <person name="Labutti K."/>
            <person name="Salamov A."/>
            <person name="Andreopoulos B."/>
            <person name="Baker S."/>
            <person name="Barry K."/>
            <person name="Bills G."/>
            <person name="Bluhm B."/>
            <person name="Cannon C."/>
            <person name="Castanera R."/>
            <person name="Culley D."/>
            <person name="Daum C."/>
            <person name="Ezra D."/>
            <person name="Gonzalez J."/>
            <person name="Henrissat B."/>
            <person name="Kuo A."/>
            <person name="Liang C."/>
            <person name="Lipzen A."/>
            <person name="Lutzoni F."/>
            <person name="Magnuson J."/>
            <person name="Mondo S."/>
            <person name="Nolan M."/>
            <person name="Ohm R."/>
            <person name="Pangilinan J."/>
            <person name="Park H.-J."/>
            <person name="Ramirez L."/>
            <person name="Alfaro M."/>
            <person name="Sun H."/>
            <person name="Tritt A."/>
            <person name="Yoshinaga Y."/>
            <person name="Zwiers L.-H."/>
            <person name="Turgeon B."/>
            <person name="Goodwin S."/>
            <person name="Spatafora J."/>
            <person name="Crous P."/>
            <person name="Grigoriev I."/>
        </authorList>
    </citation>
    <scope>NUCLEOTIDE SEQUENCE</scope>
    <source>
        <strain evidence="1">CBS 119687</strain>
    </source>
</reference>
<dbReference type="AlphaFoldDB" id="A0A6A6A8H6"/>
<evidence type="ECO:0000313" key="2">
    <source>
        <dbReference type="Proteomes" id="UP000799771"/>
    </source>
</evidence>
<dbReference type="OrthoDB" id="3468019at2759"/>
<feature type="non-terminal residue" evidence="1">
    <location>
        <position position="106"/>
    </location>
</feature>
<dbReference type="GeneID" id="54403290"/>
<evidence type="ECO:0000313" key="1">
    <source>
        <dbReference type="EMBL" id="KAF2127473.1"/>
    </source>
</evidence>
<sequence length="106" mass="12206">FFEGFYRVTDNPDAHEQHIDIFTNDAKIIIGWYLKFRLGMMVQVASRSHDPKQIFAFSEGSDDLMAYGTVGFEFNDGRKETADSEAHCHFTKADGHLNMVCYQVYL</sequence>
<evidence type="ECO:0008006" key="3">
    <source>
        <dbReference type="Google" id="ProtNLM"/>
    </source>
</evidence>
<dbReference type="Proteomes" id="UP000799771">
    <property type="component" value="Unassembled WGS sequence"/>
</dbReference>
<organism evidence="1 2">
    <name type="scientific">Dothidotthia symphoricarpi CBS 119687</name>
    <dbReference type="NCBI Taxonomy" id="1392245"/>
    <lineage>
        <taxon>Eukaryota</taxon>
        <taxon>Fungi</taxon>
        <taxon>Dikarya</taxon>
        <taxon>Ascomycota</taxon>
        <taxon>Pezizomycotina</taxon>
        <taxon>Dothideomycetes</taxon>
        <taxon>Pleosporomycetidae</taxon>
        <taxon>Pleosporales</taxon>
        <taxon>Dothidotthiaceae</taxon>
        <taxon>Dothidotthia</taxon>
    </lineage>
</organism>
<dbReference type="RefSeq" id="XP_033521862.1">
    <property type="nucleotide sequence ID" value="XM_033662858.1"/>
</dbReference>
<name>A0A6A6A8H6_9PLEO</name>
<protein>
    <recommendedName>
        <fullName evidence="3">SnoaL-like domain-containing protein</fullName>
    </recommendedName>
</protein>
<keyword evidence="2" id="KW-1185">Reference proteome</keyword>
<accession>A0A6A6A8H6</accession>
<feature type="non-terminal residue" evidence="1">
    <location>
        <position position="1"/>
    </location>
</feature>
<gene>
    <name evidence="1" type="ORF">P153DRAFT_264759</name>
</gene>
<proteinExistence type="predicted"/>